<protein>
    <submittedName>
        <fullName evidence="3">Response regulator</fullName>
    </submittedName>
</protein>
<name>A0A9E5JT88_9GAMM</name>
<gene>
    <name evidence="3" type="ORF">G8770_05815</name>
</gene>
<dbReference type="InterPro" id="IPR011006">
    <property type="entry name" value="CheY-like_superfamily"/>
</dbReference>
<dbReference type="GO" id="GO:0000160">
    <property type="term" value="P:phosphorelay signal transduction system"/>
    <property type="evidence" value="ECO:0007669"/>
    <property type="project" value="InterPro"/>
</dbReference>
<comment type="caution">
    <text evidence="3">The sequence shown here is derived from an EMBL/GenBank/DDBJ whole genome shotgun (WGS) entry which is preliminary data.</text>
</comment>
<evidence type="ECO:0000313" key="3">
    <source>
        <dbReference type="EMBL" id="NHO65056.1"/>
    </source>
</evidence>
<keyword evidence="4" id="KW-1185">Reference proteome</keyword>
<dbReference type="SMART" id="SM00448">
    <property type="entry name" value="REC"/>
    <property type="match status" value="1"/>
</dbReference>
<dbReference type="InterPro" id="IPR052893">
    <property type="entry name" value="TCS_response_regulator"/>
</dbReference>
<organism evidence="3 4">
    <name type="scientific">Pseudomaricurvus hydrocarbonicus</name>
    <dbReference type="NCBI Taxonomy" id="1470433"/>
    <lineage>
        <taxon>Bacteria</taxon>
        <taxon>Pseudomonadati</taxon>
        <taxon>Pseudomonadota</taxon>
        <taxon>Gammaproteobacteria</taxon>
        <taxon>Cellvibrionales</taxon>
        <taxon>Cellvibrionaceae</taxon>
        <taxon>Pseudomaricurvus</taxon>
    </lineage>
</organism>
<dbReference type="InterPro" id="IPR001789">
    <property type="entry name" value="Sig_transdc_resp-reg_receiver"/>
</dbReference>
<evidence type="ECO:0000313" key="4">
    <source>
        <dbReference type="Proteomes" id="UP000787472"/>
    </source>
</evidence>
<evidence type="ECO:0000259" key="2">
    <source>
        <dbReference type="PROSITE" id="PS50110"/>
    </source>
</evidence>
<evidence type="ECO:0000256" key="1">
    <source>
        <dbReference type="PROSITE-ProRule" id="PRU00169"/>
    </source>
</evidence>
<dbReference type="EMBL" id="JAAONZ010000003">
    <property type="protein sequence ID" value="NHO65056.1"/>
    <property type="molecule type" value="Genomic_DNA"/>
</dbReference>
<dbReference type="Gene3D" id="3.40.50.2300">
    <property type="match status" value="1"/>
</dbReference>
<dbReference type="SUPFAM" id="SSF52172">
    <property type="entry name" value="CheY-like"/>
    <property type="match status" value="1"/>
</dbReference>
<dbReference type="RefSeq" id="WP_167183114.1">
    <property type="nucleotide sequence ID" value="NZ_JAAONZ010000003.1"/>
</dbReference>
<keyword evidence="1" id="KW-0597">Phosphoprotein</keyword>
<dbReference type="AlphaFoldDB" id="A0A9E5JT88"/>
<reference evidence="3" key="1">
    <citation type="submission" date="2020-03" db="EMBL/GenBank/DDBJ databases">
        <authorList>
            <person name="Guo F."/>
        </authorList>
    </citation>
    <scope>NUCLEOTIDE SEQUENCE</scope>
    <source>
        <strain evidence="3">JCM 30134</strain>
    </source>
</reference>
<dbReference type="Pfam" id="PF00072">
    <property type="entry name" value="Response_reg"/>
    <property type="match status" value="1"/>
</dbReference>
<dbReference type="PROSITE" id="PS50110">
    <property type="entry name" value="RESPONSE_REGULATORY"/>
    <property type="match status" value="1"/>
</dbReference>
<accession>A0A9E5JT88</accession>
<dbReference type="Proteomes" id="UP000787472">
    <property type="component" value="Unassembled WGS sequence"/>
</dbReference>
<dbReference type="PANTHER" id="PTHR44520">
    <property type="entry name" value="RESPONSE REGULATOR RCP1-RELATED"/>
    <property type="match status" value="1"/>
</dbReference>
<sequence>MTNPTLHVVFVDDDLDDQYLLMQAVKAIDCQVQMTFFDSGPAMLERMDVLLASPLPLLVMLDLNLPPSGGMAVLEHLKGHAQYKHIPVIIYTTSSSVQEIDEAYEIGADRFLVKPDTFTEAIHLMQAVCQEWSVKT</sequence>
<feature type="domain" description="Response regulatory" evidence="2">
    <location>
        <begin position="7"/>
        <end position="129"/>
    </location>
</feature>
<feature type="modified residue" description="4-aspartylphosphate" evidence="1">
    <location>
        <position position="62"/>
    </location>
</feature>
<proteinExistence type="predicted"/>